<feature type="chain" id="PRO_5046385487" evidence="3">
    <location>
        <begin position="28"/>
        <end position="204"/>
    </location>
</feature>
<dbReference type="InterPro" id="IPR012338">
    <property type="entry name" value="Beta-lactam/transpept-like"/>
</dbReference>
<accession>A0ABS3Q1F3</accession>
<dbReference type="EMBL" id="JAGETV010000001">
    <property type="protein sequence ID" value="MBO1926145.1"/>
    <property type="molecule type" value="Genomic_DNA"/>
</dbReference>
<proteinExistence type="inferred from homology"/>
<dbReference type="InterPro" id="IPR000667">
    <property type="entry name" value="Peptidase_S13"/>
</dbReference>
<reference evidence="4 5" key="1">
    <citation type="submission" date="2021-03" db="EMBL/GenBank/DDBJ databases">
        <title>Thiomicrorhabdus sp.nov.,novel sulfur-oxidizing bacteria isolated from coastal sediment.</title>
        <authorList>
            <person name="Liu X."/>
        </authorList>
    </citation>
    <scope>NUCLEOTIDE SEQUENCE [LARGE SCALE GENOMIC DNA]</scope>
    <source>
        <strain evidence="4 5">6S2-11</strain>
    </source>
</reference>
<dbReference type="Pfam" id="PF02113">
    <property type="entry name" value="Peptidase_S13"/>
    <property type="match status" value="1"/>
</dbReference>
<sequence>MREGKITSLVLSSVMAGTLLLSFNASAAMDSDVSMKASQNWTLDSKSLPREYRMLDKFDQASFVLLDPTKKAIYAKNPEKPLIPASTLKVVTALLALEHWGRDHHFHTDVYTHITKTNKGRYVNLVFKGYGDPFLISEELKLMAKKLAKHLKSQKITRINKITLDSSFYDKNLKIPGLSKSESPFDAMPTALAPKQWSDSIALI</sequence>
<dbReference type="GO" id="GO:0004180">
    <property type="term" value="F:carboxypeptidase activity"/>
    <property type="evidence" value="ECO:0007669"/>
    <property type="project" value="UniProtKB-KW"/>
</dbReference>
<gene>
    <name evidence="4" type="ORF">J3998_01025</name>
</gene>
<protein>
    <submittedName>
        <fullName evidence="4">D-alanyl-D-alanine carboxypeptidase</fullName>
    </submittedName>
</protein>
<keyword evidence="4" id="KW-0645">Protease</keyword>
<feature type="signal peptide" evidence="3">
    <location>
        <begin position="1"/>
        <end position="27"/>
    </location>
</feature>
<keyword evidence="2" id="KW-0378">Hydrolase</keyword>
<comment type="caution">
    <text evidence="4">The sequence shown here is derived from an EMBL/GenBank/DDBJ whole genome shotgun (WGS) entry which is preliminary data.</text>
</comment>
<evidence type="ECO:0000256" key="1">
    <source>
        <dbReference type="ARBA" id="ARBA00006096"/>
    </source>
</evidence>
<evidence type="ECO:0000256" key="3">
    <source>
        <dbReference type="SAM" id="SignalP"/>
    </source>
</evidence>
<dbReference type="SUPFAM" id="SSF56601">
    <property type="entry name" value="beta-lactamase/transpeptidase-like"/>
    <property type="match status" value="1"/>
</dbReference>
<name>A0ABS3Q1F3_9GAMM</name>
<dbReference type="Proteomes" id="UP000664835">
    <property type="component" value="Unassembled WGS sequence"/>
</dbReference>
<comment type="similarity">
    <text evidence="1">Belongs to the peptidase S13 family.</text>
</comment>
<evidence type="ECO:0000313" key="5">
    <source>
        <dbReference type="Proteomes" id="UP000664835"/>
    </source>
</evidence>
<dbReference type="PANTHER" id="PTHR30023">
    <property type="entry name" value="D-ALANYL-D-ALANINE CARBOXYPEPTIDASE"/>
    <property type="match status" value="1"/>
</dbReference>
<dbReference type="Gene3D" id="3.40.710.10">
    <property type="entry name" value="DD-peptidase/beta-lactamase superfamily"/>
    <property type="match status" value="1"/>
</dbReference>
<dbReference type="PANTHER" id="PTHR30023:SF0">
    <property type="entry name" value="PENICILLIN-SENSITIVE CARBOXYPEPTIDASE A"/>
    <property type="match status" value="1"/>
</dbReference>
<evidence type="ECO:0000256" key="2">
    <source>
        <dbReference type="ARBA" id="ARBA00022801"/>
    </source>
</evidence>
<evidence type="ECO:0000313" key="4">
    <source>
        <dbReference type="EMBL" id="MBO1926145.1"/>
    </source>
</evidence>
<keyword evidence="4" id="KW-0121">Carboxypeptidase</keyword>
<keyword evidence="5" id="KW-1185">Reference proteome</keyword>
<dbReference type="RefSeq" id="WP_208146525.1">
    <property type="nucleotide sequence ID" value="NZ_JAGETV010000001.1"/>
</dbReference>
<organism evidence="4 5">
    <name type="scientific">Thiomicrorhabdus marina</name>
    <dbReference type="NCBI Taxonomy" id="2818442"/>
    <lineage>
        <taxon>Bacteria</taxon>
        <taxon>Pseudomonadati</taxon>
        <taxon>Pseudomonadota</taxon>
        <taxon>Gammaproteobacteria</taxon>
        <taxon>Thiotrichales</taxon>
        <taxon>Piscirickettsiaceae</taxon>
        <taxon>Thiomicrorhabdus</taxon>
    </lineage>
</organism>
<keyword evidence="3" id="KW-0732">Signal</keyword>